<dbReference type="RefSeq" id="WP_115432740.1">
    <property type="nucleotide sequence ID" value="NZ_CP031337.1"/>
</dbReference>
<dbReference type="AlphaFoldDB" id="A0A345Y4F3"/>
<gene>
    <name evidence="1" type="ORF">DWG20_04805</name>
    <name evidence="2" type="ORF">EBB06_04645</name>
</gene>
<evidence type="ECO:0000313" key="1">
    <source>
        <dbReference type="EMBL" id="AXK38805.1"/>
    </source>
</evidence>
<dbReference type="OrthoDB" id="120749at2"/>
<sequence length="101" mass="11511">MRMLLTVHIPHEPFNQSVRDGAAGDVINQILEATEPQQAFFTEQNGLRTVMLIIEVNEAHEIPRFAEPWFLKFDADCEFRILMDAQDLKKADLAALGSQWA</sequence>
<evidence type="ECO:0000313" key="2">
    <source>
        <dbReference type="EMBL" id="RXZ44399.1"/>
    </source>
</evidence>
<reference evidence="2 4" key="2">
    <citation type="submission" date="2018-10" db="EMBL/GenBank/DDBJ databases">
        <title>Draft genome of Fastidiocella sp. strain 375T, a bacterium isolated from a karstic cave dripping water.</title>
        <authorList>
            <person name="Coelho C."/>
            <person name="Verissimo A."/>
            <person name="Tiago I."/>
        </authorList>
    </citation>
    <scope>NUCLEOTIDE SEQUENCE [LARGE SCALE GENOMIC DNA]</scope>
    <source>
        <strain evidence="2 4">CAVE-375</strain>
    </source>
</reference>
<dbReference type="Proteomes" id="UP000254537">
    <property type="component" value="Chromosome"/>
</dbReference>
<dbReference type="KEGG" id="ccah:DWG20_04805"/>
<evidence type="ECO:0000313" key="4">
    <source>
        <dbReference type="Proteomes" id="UP000290682"/>
    </source>
</evidence>
<proteinExistence type="predicted"/>
<evidence type="ECO:0000313" key="3">
    <source>
        <dbReference type="Proteomes" id="UP000254537"/>
    </source>
</evidence>
<name>A0A345Y4F3_9NEIS</name>
<dbReference type="Proteomes" id="UP000290682">
    <property type="component" value="Unassembled WGS sequence"/>
</dbReference>
<protein>
    <submittedName>
        <fullName evidence="1">Panthothenate synthetase</fullName>
    </submittedName>
</protein>
<accession>A0A345Y4F3</accession>
<reference evidence="1 3" key="1">
    <citation type="submission" date="2018-07" db="EMBL/GenBank/DDBJ databases">
        <title>Crenobacter cavernae sp. nov., isolated from a karst cave.</title>
        <authorList>
            <person name="Zhu H."/>
        </authorList>
    </citation>
    <scope>NUCLEOTIDE SEQUENCE [LARGE SCALE GENOMIC DNA]</scope>
    <source>
        <strain evidence="1 3">K1W11S-77</strain>
    </source>
</reference>
<dbReference type="EMBL" id="REGR01000003">
    <property type="protein sequence ID" value="RXZ44399.1"/>
    <property type="molecule type" value="Genomic_DNA"/>
</dbReference>
<dbReference type="EMBL" id="CP031337">
    <property type="protein sequence ID" value="AXK38805.1"/>
    <property type="molecule type" value="Genomic_DNA"/>
</dbReference>
<organism evidence="1 3">
    <name type="scientific">Crenobacter cavernae</name>
    <dbReference type="NCBI Taxonomy" id="2290923"/>
    <lineage>
        <taxon>Bacteria</taxon>
        <taxon>Pseudomonadati</taxon>
        <taxon>Pseudomonadota</taxon>
        <taxon>Betaproteobacteria</taxon>
        <taxon>Neisseriales</taxon>
        <taxon>Neisseriaceae</taxon>
        <taxon>Crenobacter</taxon>
    </lineage>
</organism>
<keyword evidence="4" id="KW-1185">Reference proteome</keyword>